<dbReference type="PROSITE" id="PS51257">
    <property type="entry name" value="PROKAR_LIPOPROTEIN"/>
    <property type="match status" value="1"/>
</dbReference>
<name>A0A2A5WUH2_9GAMM</name>
<sequence>MDIRHPIVRLVATICALICSCAASGLLVEDLYQAEVLVSDQSESALKNGVASGLQQVLTRVSGDTGVARHQSVISAMRNPDRYYDEHHYQTTNRQLVVSGELANAKLLTIRFEPNAVSRLLREAGFSVWGSERPGIMMWVAQAEEDGQRRMLGESDPDVLAAAFQVRARERGLPLLWPLMDLEDTGQVSTAQIWGQFLGTVETASVRYRPDCILTGRVQKQGGRWVGRWSFRLDDRWQNFDTVGFDADEMVVSVMDRLTAQLAQLYAIDASRGDITVTVEAVDSLEAYAAVGRYLSGLTPILDVVVNTVEGDEVSYQISMEGQPDQLKELIDLDEAMVVVPTGRRNQLRFRWIQ</sequence>
<organism evidence="2 3">
    <name type="scientific">OM182 bacterium MED-G24</name>
    <dbReference type="NCBI Taxonomy" id="1986255"/>
    <lineage>
        <taxon>Bacteria</taxon>
        <taxon>Pseudomonadati</taxon>
        <taxon>Pseudomonadota</taxon>
        <taxon>Gammaproteobacteria</taxon>
        <taxon>OMG group</taxon>
        <taxon>OM182 clade</taxon>
    </lineage>
</organism>
<feature type="signal peptide" evidence="1">
    <location>
        <begin position="1"/>
        <end position="25"/>
    </location>
</feature>
<protein>
    <recommendedName>
        <fullName evidence="4">DUF2066 domain-containing protein</fullName>
    </recommendedName>
</protein>
<gene>
    <name evidence="2" type="ORF">CNE99_04250</name>
</gene>
<dbReference type="InterPro" id="IPR018642">
    <property type="entry name" value="DUF2066"/>
</dbReference>
<reference evidence="2 3" key="1">
    <citation type="submission" date="2017-08" db="EMBL/GenBank/DDBJ databases">
        <title>Fine stratification of microbial communities through a metagenomic profile of the photic zone.</title>
        <authorList>
            <person name="Haro-Moreno J.M."/>
            <person name="Lopez-Perez M."/>
            <person name="De La Torre J."/>
            <person name="Picazo A."/>
            <person name="Camacho A."/>
            <person name="Rodriguez-Valera F."/>
        </authorList>
    </citation>
    <scope>NUCLEOTIDE SEQUENCE [LARGE SCALE GENOMIC DNA]</scope>
    <source>
        <strain evidence="2">MED-G24</strain>
    </source>
</reference>
<evidence type="ECO:0000313" key="2">
    <source>
        <dbReference type="EMBL" id="PDH40139.1"/>
    </source>
</evidence>
<proteinExistence type="predicted"/>
<accession>A0A2A5WUH2</accession>
<evidence type="ECO:0008006" key="4">
    <source>
        <dbReference type="Google" id="ProtNLM"/>
    </source>
</evidence>
<dbReference type="EMBL" id="NTKD01000015">
    <property type="protein sequence ID" value="PDH40139.1"/>
    <property type="molecule type" value="Genomic_DNA"/>
</dbReference>
<feature type="chain" id="PRO_5012517764" description="DUF2066 domain-containing protein" evidence="1">
    <location>
        <begin position="26"/>
        <end position="354"/>
    </location>
</feature>
<evidence type="ECO:0000256" key="1">
    <source>
        <dbReference type="SAM" id="SignalP"/>
    </source>
</evidence>
<keyword evidence="1" id="KW-0732">Signal</keyword>
<dbReference type="AlphaFoldDB" id="A0A2A5WUH2"/>
<dbReference type="Pfam" id="PF09839">
    <property type="entry name" value="DUF2066"/>
    <property type="match status" value="1"/>
</dbReference>
<evidence type="ECO:0000313" key="3">
    <source>
        <dbReference type="Proteomes" id="UP000219327"/>
    </source>
</evidence>
<dbReference type="Proteomes" id="UP000219327">
    <property type="component" value="Unassembled WGS sequence"/>
</dbReference>
<comment type="caution">
    <text evidence="2">The sequence shown here is derived from an EMBL/GenBank/DDBJ whole genome shotgun (WGS) entry which is preliminary data.</text>
</comment>